<protein>
    <recommendedName>
        <fullName evidence="1">Cyclin-dependent kinase inhibitor</fullName>
    </recommendedName>
</protein>
<dbReference type="InterPro" id="IPR003175">
    <property type="entry name" value="CDI_dom"/>
</dbReference>
<dbReference type="GO" id="GO:0004861">
    <property type="term" value="F:cyclin-dependent protein serine/threonine kinase inhibitor activity"/>
    <property type="evidence" value="ECO:0007669"/>
    <property type="project" value="UniProtKB-UniRule"/>
</dbReference>
<reference evidence="3 4" key="1">
    <citation type="journal article" date="2020" name="Nat. Food">
        <title>A phased Vanilla planifolia genome enables genetic improvement of flavour and production.</title>
        <authorList>
            <person name="Hasing T."/>
            <person name="Tang H."/>
            <person name="Brym M."/>
            <person name="Khazi F."/>
            <person name="Huang T."/>
            <person name="Chambers A.H."/>
        </authorList>
    </citation>
    <scope>NUCLEOTIDE SEQUENCE [LARGE SCALE GENOMIC DNA]</scope>
    <source>
        <tissue evidence="3">Leaf</tissue>
    </source>
</reference>
<dbReference type="GO" id="GO:0051726">
    <property type="term" value="P:regulation of cell cycle"/>
    <property type="evidence" value="ECO:0007669"/>
    <property type="project" value="InterPro"/>
</dbReference>
<dbReference type="PANTHER" id="PTHR46776">
    <property type="entry name" value="CYCLIN-DEPENDENT KINASE INHIBITOR 4-RELATED"/>
    <property type="match status" value="1"/>
</dbReference>
<dbReference type="Proteomes" id="UP000639772">
    <property type="component" value="Unassembled WGS sequence"/>
</dbReference>
<name>A0A835P9W9_VANPL</name>
<accession>A0A835P9W9</accession>
<dbReference type="OrthoDB" id="9940972at2759"/>
<evidence type="ECO:0000259" key="2">
    <source>
        <dbReference type="Pfam" id="PF02234"/>
    </source>
</evidence>
<dbReference type="EMBL" id="JADCNM010000162">
    <property type="protein sequence ID" value="KAG0449735.1"/>
    <property type="molecule type" value="Genomic_DNA"/>
</dbReference>
<dbReference type="InterPro" id="IPR044275">
    <property type="entry name" value="KRP"/>
</dbReference>
<dbReference type="AlphaFoldDB" id="A0A835P9W9"/>
<organism evidence="3 4">
    <name type="scientific">Vanilla planifolia</name>
    <name type="common">Vanilla</name>
    <dbReference type="NCBI Taxonomy" id="51239"/>
    <lineage>
        <taxon>Eukaryota</taxon>
        <taxon>Viridiplantae</taxon>
        <taxon>Streptophyta</taxon>
        <taxon>Embryophyta</taxon>
        <taxon>Tracheophyta</taxon>
        <taxon>Spermatophyta</taxon>
        <taxon>Magnoliopsida</taxon>
        <taxon>Liliopsida</taxon>
        <taxon>Asparagales</taxon>
        <taxon>Orchidaceae</taxon>
        <taxon>Vanilloideae</taxon>
        <taxon>Vanilleae</taxon>
        <taxon>Vanilla</taxon>
    </lineage>
</organism>
<dbReference type="Pfam" id="PF02234">
    <property type="entry name" value="CDI"/>
    <property type="match status" value="1"/>
</dbReference>
<comment type="similarity">
    <text evidence="1">Belongs to the CDI family. ICK/KRP subfamily.</text>
</comment>
<comment type="caution">
    <text evidence="3">The sequence shown here is derived from an EMBL/GenBank/DDBJ whole genome shotgun (WGS) entry which is preliminary data.</text>
</comment>
<feature type="domain" description="Cyclin-dependent kinase inhibitor" evidence="2">
    <location>
        <begin position="154"/>
        <end position="190"/>
    </location>
</feature>
<evidence type="ECO:0000313" key="4">
    <source>
        <dbReference type="Proteomes" id="UP000639772"/>
    </source>
</evidence>
<gene>
    <name evidence="3" type="ORF">HPP92_027167</name>
</gene>
<evidence type="ECO:0000313" key="3">
    <source>
        <dbReference type="EMBL" id="KAG0449735.1"/>
    </source>
</evidence>
<dbReference type="GO" id="GO:0005634">
    <property type="term" value="C:nucleus"/>
    <property type="evidence" value="ECO:0007669"/>
    <property type="project" value="UniProtKB-UniRule"/>
</dbReference>
<sequence>MGRFMRKRRKVSEVSVIKLAENVAAVKGSDAGKLRIACGRISRRRLTIMQHSSRLGKSCEEKLCRRIERHRISRWSGFYSSKAEEASDFRYTSVAGGVDKAHDNYTMSTHRLDCCTARYRSEITLSSILQICSAEQESMSEIKSRPLESPLALPSPADIEEFFVEAEKSQKQQFAVKYNFNVDSEVPLEEDTIDSNCHVKARLD</sequence>
<dbReference type="PIRSF" id="PIRSF017811">
    <property type="entry name" value="CDK_inhib_pln"/>
    <property type="match status" value="1"/>
</dbReference>
<proteinExistence type="inferred from homology"/>
<evidence type="ECO:0000256" key="1">
    <source>
        <dbReference type="PIRNR" id="PIRNR017811"/>
    </source>
</evidence>
<keyword evidence="1" id="KW-0649">Protein kinase inhibitor</keyword>